<name>A0A0N0VDW9_LEPPY</name>
<feature type="region of interest" description="Disordered" evidence="1">
    <location>
        <begin position="1738"/>
        <end position="1757"/>
    </location>
</feature>
<feature type="region of interest" description="Disordered" evidence="1">
    <location>
        <begin position="1577"/>
        <end position="1635"/>
    </location>
</feature>
<organism evidence="2 3">
    <name type="scientific">Leptomonas pyrrhocoris</name>
    <name type="common">Firebug parasite</name>
    <dbReference type="NCBI Taxonomy" id="157538"/>
    <lineage>
        <taxon>Eukaryota</taxon>
        <taxon>Discoba</taxon>
        <taxon>Euglenozoa</taxon>
        <taxon>Kinetoplastea</taxon>
        <taxon>Metakinetoplastina</taxon>
        <taxon>Trypanosomatida</taxon>
        <taxon>Trypanosomatidae</taxon>
        <taxon>Leishmaniinae</taxon>
        <taxon>Leptomonas</taxon>
    </lineage>
</organism>
<feature type="compositionally biased region" description="Polar residues" evidence="1">
    <location>
        <begin position="1078"/>
        <end position="1087"/>
    </location>
</feature>
<proteinExistence type="predicted"/>
<feature type="compositionally biased region" description="Low complexity" evidence="1">
    <location>
        <begin position="304"/>
        <end position="319"/>
    </location>
</feature>
<dbReference type="Proteomes" id="UP000037923">
    <property type="component" value="Unassembled WGS sequence"/>
</dbReference>
<evidence type="ECO:0000313" key="3">
    <source>
        <dbReference type="Proteomes" id="UP000037923"/>
    </source>
</evidence>
<gene>
    <name evidence="2" type="ORF">ABB37_07971</name>
</gene>
<feature type="compositionally biased region" description="Low complexity" evidence="1">
    <location>
        <begin position="709"/>
        <end position="721"/>
    </location>
</feature>
<reference evidence="2 3" key="1">
    <citation type="submission" date="2015-07" db="EMBL/GenBank/DDBJ databases">
        <title>High-quality genome of monoxenous trypanosomatid Leptomonas pyrrhocoris.</title>
        <authorList>
            <person name="Flegontov P."/>
            <person name="Butenko A."/>
            <person name="Firsov S."/>
            <person name="Vlcek C."/>
            <person name="Logacheva M.D."/>
            <person name="Field M."/>
            <person name="Filatov D."/>
            <person name="Flegontova O."/>
            <person name="Gerasimov E."/>
            <person name="Jackson A.P."/>
            <person name="Kelly S."/>
            <person name="Opperdoes F."/>
            <person name="O'Reilly A."/>
            <person name="Votypka J."/>
            <person name="Yurchenko V."/>
            <person name="Lukes J."/>
        </authorList>
    </citation>
    <scope>NUCLEOTIDE SEQUENCE [LARGE SCALE GENOMIC DNA]</scope>
    <source>
        <strain evidence="2">H10</strain>
    </source>
</reference>
<feature type="region of interest" description="Disordered" evidence="1">
    <location>
        <begin position="610"/>
        <end position="636"/>
    </location>
</feature>
<feature type="compositionally biased region" description="Basic and acidic residues" evidence="1">
    <location>
        <begin position="1042"/>
        <end position="1056"/>
    </location>
</feature>
<feature type="region of interest" description="Disordered" evidence="1">
    <location>
        <begin position="1376"/>
        <end position="1434"/>
    </location>
</feature>
<feature type="region of interest" description="Disordered" evidence="1">
    <location>
        <begin position="143"/>
        <end position="164"/>
    </location>
</feature>
<feature type="region of interest" description="Disordered" evidence="1">
    <location>
        <begin position="696"/>
        <end position="796"/>
    </location>
</feature>
<keyword evidence="3" id="KW-1185">Reference proteome</keyword>
<feature type="region of interest" description="Disordered" evidence="1">
    <location>
        <begin position="1766"/>
        <end position="1815"/>
    </location>
</feature>
<feature type="region of interest" description="Disordered" evidence="1">
    <location>
        <begin position="1671"/>
        <end position="1731"/>
    </location>
</feature>
<feature type="compositionally biased region" description="Low complexity" evidence="1">
    <location>
        <begin position="1694"/>
        <end position="1715"/>
    </location>
</feature>
<feature type="compositionally biased region" description="Polar residues" evidence="1">
    <location>
        <begin position="1422"/>
        <end position="1434"/>
    </location>
</feature>
<feature type="compositionally biased region" description="Low complexity" evidence="1">
    <location>
        <begin position="620"/>
        <end position="631"/>
    </location>
</feature>
<evidence type="ECO:0000313" key="2">
    <source>
        <dbReference type="EMBL" id="KPA76224.1"/>
    </source>
</evidence>
<feature type="region of interest" description="Disordered" evidence="1">
    <location>
        <begin position="1037"/>
        <end position="1056"/>
    </location>
</feature>
<dbReference type="RefSeq" id="XP_015654663.1">
    <property type="nucleotide sequence ID" value="XM_015806792.1"/>
</dbReference>
<evidence type="ECO:0000256" key="1">
    <source>
        <dbReference type="SAM" id="MobiDB-lite"/>
    </source>
</evidence>
<dbReference type="GeneID" id="26908256"/>
<feature type="compositionally biased region" description="Low complexity" evidence="1">
    <location>
        <begin position="1798"/>
        <end position="1815"/>
    </location>
</feature>
<feature type="compositionally biased region" description="Polar residues" evidence="1">
    <location>
        <begin position="1389"/>
        <end position="1403"/>
    </location>
</feature>
<protein>
    <submittedName>
        <fullName evidence="2">Uncharacterized protein</fullName>
    </submittedName>
</protein>
<feature type="compositionally biased region" description="Polar residues" evidence="1">
    <location>
        <begin position="1625"/>
        <end position="1635"/>
    </location>
</feature>
<feature type="compositionally biased region" description="Polar residues" evidence="1">
    <location>
        <begin position="145"/>
        <end position="157"/>
    </location>
</feature>
<feature type="compositionally biased region" description="Low complexity" evidence="1">
    <location>
        <begin position="458"/>
        <end position="477"/>
    </location>
</feature>
<comment type="caution">
    <text evidence="2">The sequence shown here is derived from an EMBL/GenBank/DDBJ whole genome shotgun (WGS) entry which is preliminary data.</text>
</comment>
<feature type="compositionally biased region" description="Polar residues" evidence="1">
    <location>
        <begin position="957"/>
        <end position="970"/>
    </location>
</feature>
<feature type="region of interest" description="Disordered" evidence="1">
    <location>
        <begin position="458"/>
        <end position="495"/>
    </location>
</feature>
<dbReference type="OrthoDB" id="267530at2759"/>
<feature type="region of interest" description="Disordered" evidence="1">
    <location>
        <begin position="1074"/>
        <end position="1097"/>
    </location>
</feature>
<feature type="compositionally biased region" description="Low complexity" evidence="1">
    <location>
        <begin position="729"/>
        <end position="757"/>
    </location>
</feature>
<feature type="compositionally biased region" description="Basic and acidic residues" evidence="1">
    <location>
        <begin position="351"/>
        <end position="366"/>
    </location>
</feature>
<feature type="region of interest" description="Disordered" evidence="1">
    <location>
        <begin position="53"/>
        <end position="83"/>
    </location>
</feature>
<feature type="region of interest" description="Disordered" evidence="1">
    <location>
        <begin position="265"/>
        <end position="381"/>
    </location>
</feature>
<dbReference type="VEuPathDB" id="TriTrypDB:LpyrH10_21_1070"/>
<dbReference type="OMA" id="AMSSFAW"/>
<feature type="compositionally biased region" description="Basic and acidic residues" evidence="1">
    <location>
        <begin position="928"/>
        <end position="942"/>
    </location>
</feature>
<accession>A0A0N0VDW9</accession>
<feature type="compositionally biased region" description="Gly residues" evidence="1">
    <location>
        <begin position="269"/>
        <end position="279"/>
    </location>
</feature>
<feature type="compositionally biased region" description="Polar residues" evidence="1">
    <location>
        <begin position="1579"/>
        <end position="1612"/>
    </location>
</feature>
<dbReference type="EMBL" id="LGTL01000021">
    <property type="protein sequence ID" value="KPA76224.1"/>
    <property type="molecule type" value="Genomic_DNA"/>
</dbReference>
<feature type="region of interest" description="Disordered" evidence="1">
    <location>
        <begin position="834"/>
        <end position="886"/>
    </location>
</feature>
<feature type="region of interest" description="Disordered" evidence="1">
    <location>
        <begin position="924"/>
        <end position="970"/>
    </location>
</feature>
<feature type="compositionally biased region" description="Polar residues" evidence="1">
    <location>
        <begin position="53"/>
        <end position="67"/>
    </location>
</feature>
<feature type="compositionally biased region" description="Low complexity" evidence="1">
    <location>
        <begin position="1742"/>
        <end position="1757"/>
    </location>
</feature>
<sequence>MPLSWYSELSWGPTSNAHETLPGALNLSTTASTTAYHSPAASYGCAESYAQSSTTGAGNTFDTNHSSIHGPMPTASTLPGSDGGAPSAEGFLYRWKPGVMRRAARSSKPQRLLTRHTTATVTPLLPTSEELLRSEFADVPVHQEFSPSGNTCDSSPASGHDRSGNLLSAAQDAAAVTSSRMLLRRSIRLDGSYYIQQVQRRCKAATLLPHPCDAHHTVTPDCAVCYGKPTAAAAAAAASRAGSRRSPSCFPDPDDASPLQLLKRQWHWPGGGNGGGGGRVVVEPHRPPSIANSEPFPLPHIVRGANDGSTSSSSSSSSNGSGGDDGSSNATFQAVAEDENSTHPSRAAGSAEERERAGAAGADRRSSGQRRGYFATPPRTEESATFAVGPLRRVPAAAEAVQGSSLISHVKVPVTPGLSSSGSPVSGVSSRVARPLVCSAASPRHHFGAETQLSANVSSSAATVSEAAQSHPPSQGQQEEEEEEAAQQLASPQPRVGVAASNGFMSVSTITSHMPRNESPLAGRPSNAARTVTPRSLFVTSTAGQHLGRGGAATGFTPEFVAAQASNTSAGGGGRDVASGLTTLSSPVTMTATTSPASPLVFRAMQPVMPSHDDSRQHEQQPQPQPSSSPSVSIAVHRGGDDAATTSLFASHGPEWAVEHKPLSQLRSRVFSFSPVGASAAVAGATLNRRSSPFAVPPAGGAGEGGGMASPSSGPVSFGPVRPTPAQQPIFSSPVSPISSAPAMPSTATATTSTAMPLSPPQLLPPALSGIEERVSPAWQTPSQPPPRYRNNPSGDLRAFPFASSPSSSSLAQQGLLHTLTPCETTAATTTTFDFSFPNVPAKSNSGGGSGSVGEADGSLTAMKAAGVSSTAASPTAPPPDGNFDEVQDTGVLLVVPAGVAVTSHKTLATDRFRWSTSAPPDAALAVVERRAGGRTARTSDRDDGDGPQVSHECGGSRTSTDGASPSSSLETVERVVTYFPVHADVMKKQGFFFAALFGDTGSPYVRSAPDEYVDLADLPRVTTETVVLHQDRAMDTATGEEQLRPRDAGQPEWEHANTAERCWRGRWRPWKVEADESGSTSSTTRQDAAPGLPGHLAETRADARPTCVPAFYLHGPGCDDGAFTHELWQQQTTTDGVQEELEGPQLTAAGVAQLIHYFYTGALPLFHNYEDIMSARCGVLGAGAMSSFAWQFAEVFSIGSYTNLTFLIQAMLNVLWRLLEVSGDVLPLWTAAVEWHLPAMQVLCEQWIRKHLNVFLRTDTHRGLWRGLPMRYVELLVTLRVKALREARELALKKAAAQHAPVENGSPNNSGNESVAVAVAVGAASTDEPRGESAAAAAAEVSTTSARAPWTTIRATPLSYGWPVAPHLLQPTSITSGGDPLLPPRYAMSNTSSSPNAENGSTAAMSALQPASPPPPPMPQIRSTSFPVSPTSRASLNFEASPLNWPALGRPPEESSLHSWSIAAHSHNNRHLFSIAGDSISNEMADIAVHHDDNSGDGAEEAGEGDADAGVGLSAFIDTAVDAAAAVATSVRPSQTTTTSNATSAAAAAAAPPFLSASPLASRPVPLPSMPLTLTPPWQTNWHRGSISSPAGSPTSGNNATTYTASAQPFRSESDLPTPHGATGTPSATPNTLFSTPLTFAEMDADSSPTRTAEHSFPAMRMYSMASRIFPPRNDEPATASEGQQQQHRRQRQQSQGETAGPASGASASRSGHPASRDIPISVPSPTSAMMHRSSYVPHYASPTSPSNPVSAASSPNLHNSFAAAAAASRARLEDGRVSPGPHAPPPLSHPQGTGFLASLSSTPRLRSAPSPSLPSTSWMVVPPTLQLLADGAWRIGCYGRLYTVEPREALEARQTLWLDAEQEQHREDRVVEEVALSEEELLERLWTWWTAYTKDAGHNGRSVEAVETAAMAAMLREVRLEEVGKAAVLLSSSPASASRSTLPAVLGEVRRFLRDNPPPSQRHETST</sequence>